<evidence type="ECO:0000313" key="4">
    <source>
        <dbReference type="Proteomes" id="UP001213664"/>
    </source>
</evidence>
<keyword evidence="1" id="KW-1133">Transmembrane helix</keyword>
<evidence type="ECO:0000256" key="1">
    <source>
        <dbReference type="SAM" id="Phobius"/>
    </source>
</evidence>
<dbReference type="EMBL" id="CP119326">
    <property type="protein sequence ID" value="WEK41232.1"/>
    <property type="molecule type" value="Genomic_DNA"/>
</dbReference>
<feature type="transmembrane region" description="Helical" evidence="1">
    <location>
        <begin position="21"/>
        <end position="47"/>
    </location>
</feature>
<protein>
    <submittedName>
        <fullName evidence="3">YcxB family protein</fullName>
    </submittedName>
</protein>
<dbReference type="Pfam" id="PF14317">
    <property type="entry name" value="YcxB"/>
    <property type="match status" value="1"/>
</dbReference>
<dbReference type="Proteomes" id="UP001213664">
    <property type="component" value="Chromosome"/>
</dbReference>
<feature type="transmembrane region" description="Helical" evidence="1">
    <location>
        <begin position="53"/>
        <end position="73"/>
    </location>
</feature>
<gene>
    <name evidence="3" type="ORF">P0Y50_06390</name>
</gene>
<dbReference type="AlphaFoldDB" id="A0AAJ5X354"/>
<organism evidence="3 4">
    <name type="scientific">Candidatus Brevundimonas colombiensis</name>
    <dbReference type="NCBI Taxonomy" id="3121376"/>
    <lineage>
        <taxon>Bacteria</taxon>
        <taxon>Pseudomonadati</taxon>
        <taxon>Pseudomonadota</taxon>
        <taxon>Alphaproteobacteria</taxon>
        <taxon>Caulobacterales</taxon>
        <taxon>Caulobacteraceae</taxon>
        <taxon>Brevundimonas</taxon>
    </lineage>
</organism>
<evidence type="ECO:0000313" key="3">
    <source>
        <dbReference type="EMBL" id="WEK41232.1"/>
    </source>
</evidence>
<proteinExistence type="predicted"/>
<sequence>MIVVEAVRPTAKELRPLQSGWGALHWVACVPLYIGFVGFLVFGLVALGPNGDAYPPGLLFVFFAGTFLVWAASYRLSAWVNAKATMAAPAGSLDWRWSISEAGLTFDTPLQANRTDWKAIKAMKEERDRFVFLVLPGHNPVLPKRLLTDEQAQDLRTLVDDLDRRGVLGAGVD</sequence>
<accession>A0AAJ5X354</accession>
<keyword evidence="1" id="KW-0472">Membrane</keyword>
<evidence type="ECO:0000259" key="2">
    <source>
        <dbReference type="Pfam" id="PF14317"/>
    </source>
</evidence>
<reference evidence="3" key="1">
    <citation type="submission" date="2023-03" db="EMBL/GenBank/DDBJ databases">
        <title>Andean soil-derived lignocellulolytic bacterial consortium as a source of novel taxa and putative plastic-active enzymes.</title>
        <authorList>
            <person name="Diaz-Garcia L."/>
            <person name="Chuvochina M."/>
            <person name="Feuerriegel G."/>
            <person name="Bunk B."/>
            <person name="Sproer C."/>
            <person name="Streit W.R."/>
            <person name="Rodriguez L.M."/>
            <person name="Overmann J."/>
            <person name="Jimenez D.J."/>
        </authorList>
    </citation>
    <scope>NUCLEOTIDE SEQUENCE</scope>
    <source>
        <strain evidence="3">MAG 833</strain>
    </source>
</reference>
<dbReference type="InterPro" id="IPR025588">
    <property type="entry name" value="YcxB-like_C"/>
</dbReference>
<feature type="domain" description="YcxB-like C-terminal" evidence="2">
    <location>
        <begin position="99"/>
        <end position="158"/>
    </location>
</feature>
<name>A0AAJ5X354_9CAUL</name>
<keyword evidence="1" id="KW-0812">Transmembrane</keyword>